<comment type="caution">
    <text evidence="7">The sequence shown here is derived from an EMBL/GenBank/DDBJ whole genome shotgun (WGS) entry which is preliminary data.</text>
</comment>
<keyword evidence="3" id="KW-1003">Cell membrane</keyword>
<organism evidence="7 8">
    <name type="scientific">Pontibacter fetidus</name>
    <dbReference type="NCBI Taxonomy" id="2700082"/>
    <lineage>
        <taxon>Bacteria</taxon>
        <taxon>Pseudomonadati</taxon>
        <taxon>Bacteroidota</taxon>
        <taxon>Cytophagia</taxon>
        <taxon>Cytophagales</taxon>
        <taxon>Hymenobacteraceae</taxon>
        <taxon>Pontibacter</taxon>
    </lineage>
</organism>
<feature type="chain" id="PRO_5025338373" description="Putative beta-lactamase-inhibitor-like PepSY-like domain-containing protein" evidence="5">
    <location>
        <begin position="22"/>
        <end position="421"/>
    </location>
</feature>
<keyword evidence="4" id="KW-0472">Membrane</keyword>
<evidence type="ECO:0000313" key="8">
    <source>
        <dbReference type="Proteomes" id="UP000478546"/>
    </source>
</evidence>
<comment type="similarity">
    <text evidence="2">Belongs to the YjiK family.</text>
</comment>
<evidence type="ECO:0000313" key="7">
    <source>
        <dbReference type="EMBL" id="NDK54315.1"/>
    </source>
</evidence>
<name>A0A6B2GU00_9BACT</name>
<dbReference type="Gene3D" id="3.10.450.360">
    <property type="match status" value="1"/>
</dbReference>
<dbReference type="InterPro" id="IPR009722">
    <property type="entry name" value="YjiK/CarP"/>
</dbReference>
<dbReference type="SUPFAM" id="SSF160574">
    <property type="entry name" value="BT0923-like"/>
    <property type="match status" value="1"/>
</dbReference>
<dbReference type="InterPro" id="IPR021533">
    <property type="entry name" value="PepSY-like"/>
</dbReference>
<protein>
    <recommendedName>
        <fullName evidence="6">Putative beta-lactamase-inhibitor-like PepSY-like domain-containing protein</fullName>
    </recommendedName>
</protein>
<evidence type="ECO:0000259" key="6">
    <source>
        <dbReference type="Pfam" id="PF11396"/>
    </source>
</evidence>
<dbReference type="PROSITE" id="PS51257">
    <property type="entry name" value="PROKAR_LIPOPROTEIN"/>
    <property type="match status" value="1"/>
</dbReference>
<dbReference type="AlphaFoldDB" id="A0A6B2GU00"/>
<dbReference type="GO" id="GO:0005886">
    <property type="term" value="C:plasma membrane"/>
    <property type="evidence" value="ECO:0007669"/>
    <property type="project" value="UniProtKB-SubCell"/>
</dbReference>
<dbReference type="SUPFAM" id="SSF50969">
    <property type="entry name" value="YVTN repeat-like/Quinoprotein amine dehydrogenase"/>
    <property type="match status" value="1"/>
</dbReference>
<evidence type="ECO:0000256" key="4">
    <source>
        <dbReference type="ARBA" id="ARBA00023136"/>
    </source>
</evidence>
<evidence type="ECO:0000256" key="2">
    <source>
        <dbReference type="ARBA" id="ARBA00009852"/>
    </source>
</evidence>
<dbReference type="Gene3D" id="2.120.10.30">
    <property type="entry name" value="TolB, C-terminal domain"/>
    <property type="match status" value="1"/>
</dbReference>
<sequence length="421" mass="46734">MKKYNLYAFALAALLIGSACNTVWDNTEVPEAVKVQFAERYPTIKQADWDNENGNYEAEFKLSGLERTALFTPDGKLISYTEEIDQRHLPDAILEALQTGYANYKIDEAHRVQQNGSARYVIELEDNMQELELQFEASGKMIEQQPVSTTSPLEASLLPTQLLESSTGTLGQPTARWELPENLREVSGIALLPNGLIACVQDEEGAIHLFDPEKKQVTEKITFAGPGDYEGIVLVEKDAYILRSDGALFEVQDFRNGQPSVKEHKTVLAATQNTEGLAYDAKNNRLLLACKGFDTRLGDNKGIYTFLLSDKTMQPEPVMHIALAQDGLTSTKKKKKDKYDVLQPSSFEIHPITGELYLLDAVNARLHIIDEAGKILKTTQLDKKLLRQPEGMAFSSKGELYIASEGGTKGKGVIVKFDQGI</sequence>
<accession>A0A6B2GU00</accession>
<keyword evidence="5" id="KW-0732">Signal</keyword>
<reference evidence="7 8" key="1">
    <citation type="submission" date="2020-01" db="EMBL/GenBank/DDBJ databases">
        <authorList>
            <person name="Kim M.K."/>
        </authorList>
    </citation>
    <scope>NUCLEOTIDE SEQUENCE [LARGE SCALE GENOMIC DNA]</scope>
    <source>
        <strain evidence="7 8">BT213</strain>
    </source>
</reference>
<feature type="domain" description="Putative beta-lactamase-inhibitor-like PepSY-like" evidence="6">
    <location>
        <begin position="69"/>
        <end position="142"/>
    </location>
</feature>
<keyword evidence="8" id="KW-1185">Reference proteome</keyword>
<dbReference type="EMBL" id="JAAEAA010000001">
    <property type="protein sequence ID" value="NDK54315.1"/>
    <property type="molecule type" value="Genomic_DNA"/>
</dbReference>
<comment type="subcellular location">
    <subcellularLocation>
        <location evidence="1">Cell membrane</location>
    </subcellularLocation>
</comment>
<evidence type="ECO:0000256" key="3">
    <source>
        <dbReference type="ARBA" id="ARBA00022475"/>
    </source>
</evidence>
<dbReference type="InterPro" id="IPR011044">
    <property type="entry name" value="Quino_amine_DH_bsu"/>
</dbReference>
<evidence type="ECO:0000256" key="5">
    <source>
        <dbReference type="SAM" id="SignalP"/>
    </source>
</evidence>
<proteinExistence type="inferred from homology"/>
<feature type="signal peptide" evidence="5">
    <location>
        <begin position="1"/>
        <end position="21"/>
    </location>
</feature>
<evidence type="ECO:0000256" key="1">
    <source>
        <dbReference type="ARBA" id="ARBA00004236"/>
    </source>
</evidence>
<dbReference type="Pfam" id="PF06977">
    <property type="entry name" value="SdiA-regulated"/>
    <property type="match status" value="1"/>
</dbReference>
<gene>
    <name evidence="7" type="ORF">GWO68_00150</name>
</gene>
<dbReference type="InterPro" id="IPR011042">
    <property type="entry name" value="6-blade_b-propeller_TolB-like"/>
</dbReference>
<dbReference type="Pfam" id="PF11396">
    <property type="entry name" value="PepSY_like"/>
    <property type="match status" value="1"/>
</dbReference>
<dbReference type="Proteomes" id="UP000478546">
    <property type="component" value="Unassembled WGS sequence"/>
</dbReference>
<dbReference type="RefSeq" id="WP_162344377.1">
    <property type="nucleotide sequence ID" value="NZ_JAAEAA010000001.1"/>
</dbReference>